<sequence length="169" mass="19888">MTKVKYEVDFAKYQSEVELINARNSVEVGLYFIVELLIRGTLSEEYNVINVSSRRKWSGDDYPRYISGAGFPDLLILHKDKPDPCATVEVKYLPFKNDLGETIDEQEQLKEHIKKFNTVVYTNCLEWRIYHKEIANSITVKLGRYHTEEIEWFDASNWERLITQLEGLF</sequence>
<name>A0A1M5XH97_9BACI</name>
<evidence type="ECO:0000313" key="2">
    <source>
        <dbReference type="Proteomes" id="UP000184079"/>
    </source>
</evidence>
<gene>
    <name evidence="1" type="ORF">SAMN05421807_12630</name>
</gene>
<dbReference type="EMBL" id="FQXD01000026">
    <property type="protein sequence ID" value="SHH98884.1"/>
    <property type="molecule type" value="Genomic_DNA"/>
</dbReference>
<dbReference type="AlphaFoldDB" id="A0A1M5XH97"/>
<dbReference type="OrthoDB" id="2973620at2"/>
<reference evidence="2" key="1">
    <citation type="submission" date="2016-11" db="EMBL/GenBank/DDBJ databases">
        <authorList>
            <person name="Varghese N."/>
            <person name="Submissions S."/>
        </authorList>
    </citation>
    <scope>NUCLEOTIDE SEQUENCE [LARGE SCALE GENOMIC DNA]</scope>
    <source>
        <strain evidence="2">CGMCC 1.6496</strain>
    </source>
</reference>
<protein>
    <submittedName>
        <fullName evidence="1">Uncharacterized protein</fullName>
    </submittedName>
</protein>
<organism evidence="1 2">
    <name type="scientific">Virgibacillus chiguensis</name>
    <dbReference type="NCBI Taxonomy" id="411959"/>
    <lineage>
        <taxon>Bacteria</taxon>
        <taxon>Bacillati</taxon>
        <taxon>Bacillota</taxon>
        <taxon>Bacilli</taxon>
        <taxon>Bacillales</taxon>
        <taxon>Bacillaceae</taxon>
        <taxon>Virgibacillus</taxon>
    </lineage>
</organism>
<dbReference type="Proteomes" id="UP000184079">
    <property type="component" value="Unassembled WGS sequence"/>
</dbReference>
<keyword evidence="2" id="KW-1185">Reference proteome</keyword>
<accession>A0A1M5XH97</accession>
<dbReference type="RefSeq" id="WP_073013195.1">
    <property type="nucleotide sequence ID" value="NZ_FQXD01000026.1"/>
</dbReference>
<proteinExistence type="predicted"/>
<evidence type="ECO:0000313" key="1">
    <source>
        <dbReference type="EMBL" id="SHH98884.1"/>
    </source>
</evidence>